<gene>
    <name evidence="2" type="ORF">GJV26_08025</name>
</gene>
<evidence type="ECO:0000313" key="2">
    <source>
        <dbReference type="EMBL" id="MUI12415.1"/>
    </source>
</evidence>
<keyword evidence="3" id="KW-1185">Reference proteome</keyword>
<dbReference type="RefSeq" id="WP_155708364.1">
    <property type="nucleotide sequence ID" value="NZ_BMWU01000007.1"/>
</dbReference>
<feature type="coiled-coil region" evidence="1">
    <location>
        <begin position="71"/>
        <end position="98"/>
    </location>
</feature>
<evidence type="ECO:0000256" key="1">
    <source>
        <dbReference type="SAM" id="Coils"/>
    </source>
</evidence>
<evidence type="ECO:0000313" key="3">
    <source>
        <dbReference type="Proteomes" id="UP000431684"/>
    </source>
</evidence>
<accession>A0A6I3XL13</accession>
<dbReference type="AlphaFoldDB" id="A0A6I3XL13"/>
<dbReference type="EMBL" id="WNWM01000002">
    <property type="protein sequence ID" value="MUI12415.1"/>
    <property type="molecule type" value="Genomic_DNA"/>
</dbReference>
<dbReference type="OrthoDB" id="8759572at2"/>
<proteinExistence type="predicted"/>
<reference evidence="2 3" key="1">
    <citation type="submission" date="2019-11" db="EMBL/GenBank/DDBJ databases">
        <title>Draft Genome Sequences of Six Type Strains of the Genus Massilia.</title>
        <authorList>
            <person name="Miess H."/>
            <person name="Frediansyah A."/>
            <person name="Goeker M."/>
            <person name="Gross H."/>
        </authorList>
    </citation>
    <scope>NUCLEOTIDE SEQUENCE [LARGE SCALE GENOMIC DNA]</scope>
    <source>
        <strain evidence="2 3">DSM 17513</strain>
    </source>
</reference>
<dbReference type="Proteomes" id="UP000431684">
    <property type="component" value="Unassembled WGS sequence"/>
</dbReference>
<keyword evidence="1" id="KW-0175">Coiled coil</keyword>
<name>A0A6I3XL13_9BURK</name>
<dbReference type="PROSITE" id="PS51257">
    <property type="entry name" value="PROKAR_LIPOPROTEIN"/>
    <property type="match status" value="1"/>
</dbReference>
<comment type="caution">
    <text evidence="2">The sequence shown here is derived from an EMBL/GenBank/DDBJ whole genome shotgun (WGS) entry which is preliminary data.</text>
</comment>
<sequence>MNKRSTVATLFISTALLAGCGDSKDAKLSEMNEPEIAKELQEELTPEERKLLQTYVIKHTMKNDIDYKMTVEDAIDAQREENEEIAKIQKRAAEVANEIR</sequence>
<organism evidence="2 3">
    <name type="scientific">Pseudoduganella dura</name>
    <dbReference type="NCBI Taxonomy" id="321982"/>
    <lineage>
        <taxon>Bacteria</taxon>
        <taxon>Pseudomonadati</taxon>
        <taxon>Pseudomonadota</taxon>
        <taxon>Betaproteobacteria</taxon>
        <taxon>Burkholderiales</taxon>
        <taxon>Oxalobacteraceae</taxon>
        <taxon>Telluria group</taxon>
        <taxon>Pseudoduganella</taxon>
    </lineage>
</organism>
<protein>
    <submittedName>
        <fullName evidence="2">Uncharacterized protein</fullName>
    </submittedName>
</protein>